<keyword evidence="2" id="KW-1185">Reference proteome</keyword>
<protein>
    <recommendedName>
        <fullName evidence="3">Aldo/keto reductase</fullName>
    </recommendedName>
</protein>
<dbReference type="AlphaFoldDB" id="A0A6A5VZD0"/>
<dbReference type="EMBL" id="ML977651">
    <property type="protein sequence ID" value="KAF1994800.1"/>
    <property type="molecule type" value="Genomic_DNA"/>
</dbReference>
<accession>A0A6A5VZD0</accession>
<name>A0A6A5VZD0_9PLEO</name>
<evidence type="ECO:0000313" key="2">
    <source>
        <dbReference type="Proteomes" id="UP000799779"/>
    </source>
</evidence>
<evidence type="ECO:0008006" key="3">
    <source>
        <dbReference type="Google" id="ProtNLM"/>
    </source>
</evidence>
<reference evidence="1" key="1">
    <citation type="journal article" date="2020" name="Stud. Mycol.">
        <title>101 Dothideomycetes genomes: a test case for predicting lifestyles and emergence of pathogens.</title>
        <authorList>
            <person name="Haridas S."/>
            <person name="Albert R."/>
            <person name="Binder M."/>
            <person name="Bloem J."/>
            <person name="Labutti K."/>
            <person name="Salamov A."/>
            <person name="Andreopoulos B."/>
            <person name="Baker S."/>
            <person name="Barry K."/>
            <person name="Bills G."/>
            <person name="Bluhm B."/>
            <person name="Cannon C."/>
            <person name="Castanera R."/>
            <person name="Culley D."/>
            <person name="Daum C."/>
            <person name="Ezra D."/>
            <person name="Gonzalez J."/>
            <person name="Henrissat B."/>
            <person name="Kuo A."/>
            <person name="Liang C."/>
            <person name="Lipzen A."/>
            <person name="Lutzoni F."/>
            <person name="Magnuson J."/>
            <person name="Mondo S."/>
            <person name="Nolan M."/>
            <person name="Ohm R."/>
            <person name="Pangilinan J."/>
            <person name="Park H.-J."/>
            <person name="Ramirez L."/>
            <person name="Alfaro M."/>
            <person name="Sun H."/>
            <person name="Tritt A."/>
            <person name="Yoshinaga Y."/>
            <person name="Zwiers L.-H."/>
            <person name="Turgeon B."/>
            <person name="Goodwin S."/>
            <person name="Spatafora J."/>
            <person name="Crous P."/>
            <person name="Grigoriev I."/>
        </authorList>
    </citation>
    <scope>NUCLEOTIDE SEQUENCE</scope>
    <source>
        <strain evidence="1">CBS 123094</strain>
    </source>
</reference>
<evidence type="ECO:0000313" key="1">
    <source>
        <dbReference type="EMBL" id="KAF1994800.1"/>
    </source>
</evidence>
<feature type="non-terminal residue" evidence="1">
    <location>
        <position position="1"/>
    </location>
</feature>
<dbReference type="Proteomes" id="UP000799779">
    <property type="component" value="Unassembled WGS sequence"/>
</dbReference>
<sequence length="97" mass="10841">YHTCRQRPELMGALKERKILPVGFEALIPLHKKTEGPVNENVSELTTKYGVSEADILISWQVSKGLGAITTTSQVDRLNEIKKIGDFNLTSEKVVNF</sequence>
<dbReference type="SUPFAM" id="SSF51430">
    <property type="entry name" value="NAD(P)-linked oxidoreductase"/>
    <property type="match status" value="1"/>
</dbReference>
<proteinExistence type="predicted"/>
<dbReference type="InterPro" id="IPR036812">
    <property type="entry name" value="NAD(P)_OxRdtase_dom_sf"/>
</dbReference>
<gene>
    <name evidence="1" type="ORF">P154DRAFT_446895</name>
</gene>
<organism evidence="1 2">
    <name type="scientific">Amniculicola lignicola CBS 123094</name>
    <dbReference type="NCBI Taxonomy" id="1392246"/>
    <lineage>
        <taxon>Eukaryota</taxon>
        <taxon>Fungi</taxon>
        <taxon>Dikarya</taxon>
        <taxon>Ascomycota</taxon>
        <taxon>Pezizomycotina</taxon>
        <taxon>Dothideomycetes</taxon>
        <taxon>Pleosporomycetidae</taxon>
        <taxon>Pleosporales</taxon>
        <taxon>Amniculicolaceae</taxon>
        <taxon>Amniculicola</taxon>
    </lineage>
</organism>
<dbReference type="Gene3D" id="3.20.20.100">
    <property type="entry name" value="NADP-dependent oxidoreductase domain"/>
    <property type="match status" value="1"/>
</dbReference>